<sequence>MADDTSVDVDLNDDDKQGLQFHDGGYPSTKEDKKKTQTHMFTNFPHTAASDDDEENILDKSELLKDEKPPPSFWTFQYYQQFFDVETYQVLNRILGSMVPRPGSNYLKTHIQPNPDLYGPFWICTTLIFTTAIAGNLANYLQSGGKEYEWRYDFHKVTFAAAAIFSYWWLVPTGLFAFLWWRGTNAGYSFLDLLSVYGYSLAIYIPISILWVVQVDWLQWILVLVGTTLSGTVLTLIFWPVFRDGNKRTAWAVVIIIFLLHASLAVGFKLYFFNAQAGTAVGVTTSAPVISTAGLPKVLAATQQEQKAAIPAVPSKGNTPQDKTLDVPNKTKTPNIPGKEKLAVPTNQLKKLVKTKSKAASLSKKGLSTGNP</sequence>
<keyword evidence="10" id="KW-1185">Reference proteome</keyword>
<dbReference type="OrthoDB" id="10256463at2759"/>
<proteinExistence type="inferred from homology"/>
<evidence type="ECO:0000256" key="2">
    <source>
        <dbReference type="ARBA" id="ARBA00010596"/>
    </source>
</evidence>
<dbReference type="InterPro" id="IPR039765">
    <property type="entry name" value="Yip5/YIPF1/YIPF2"/>
</dbReference>
<dbReference type="GO" id="GO:0016192">
    <property type="term" value="P:vesicle-mediated transport"/>
    <property type="evidence" value="ECO:0007669"/>
    <property type="project" value="InterPro"/>
</dbReference>
<evidence type="ECO:0000256" key="1">
    <source>
        <dbReference type="ARBA" id="ARBA00004141"/>
    </source>
</evidence>
<dbReference type="GO" id="GO:0031267">
    <property type="term" value="F:small GTPase binding"/>
    <property type="evidence" value="ECO:0007669"/>
    <property type="project" value="InterPro"/>
</dbReference>
<comment type="similarity">
    <text evidence="2 6">Belongs to the YIP1 family.</text>
</comment>
<feature type="transmembrane region" description="Helical" evidence="6">
    <location>
        <begin position="158"/>
        <end position="181"/>
    </location>
</feature>
<gene>
    <name evidence="9" type="ORF">KP79_PYT08732</name>
</gene>
<keyword evidence="3 6" id="KW-0812">Transmembrane</keyword>
<evidence type="ECO:0000256" key="3">
    <source>
        <dbReference type="ARBA" id="ARBA00022692"/>
    </source>
</evidence>
<organism evidence="9 10">
    <name type="scientific">Mizuhopecten yessoensis</name>
    <name type="common">Japanese scallop</name>
    <name type="synonym">Patinopecten yessoensis</name>
    <dbReference type="NCBI Taxonomy" id="6573"/>
    <lineage>
        <taxon>Eukaryota</taxon>
        <taxon>Metazoa</taxon>
        <taxon>Spiralia</taxon>
        <taxon>Lophotrochozoa</taxon>
        <taxon>Mollusca</taxon>
        <taxon>Bivalvia</taxon>
        <taxon>Autobranchia</taxon>
        <taxon>Pteriomorphia</taxon>
        <taxon>Pectinida</taxon>
        <taxon>Pectinoidea</taxon>
        <taxon>Pectinidae</taxon>
        <taxon>Mizuhopecten</taxon>
    </lineage>
</organism>
<name>A0A210QJG4_MIZYE</name>
<evidence type="ECO:0000256" key="5">
    <source>
        <dbReference type="ARBA" id="ARBA00023136"/>
    </source>
</evidence>
<evidence type="ECO:0000259" key="8">
    <source>
        <dbReference type="Pfam" id="PF04893"/>
    </source>
</evidence>
<dbReference type="PANTHER" id="PTHR12822:SF2">
    <property type="entry name" value="PROTEIN YIPF"/>
    <property type="match status" value="1"/>
</dbReference>
<feature type="transmembrane region" description="Helical" evidence="6">
    <location>
        <begin position="117"/>
        <end position="138"/>
    </location>
</feature>
<evidence type="ECO:0000256" key="7">
    <source>
        <dbReference type="SAM" id="MobiDB-lite"/>
    </source>
</evidence>
<evidence type="ECO:0000313" key="9">
    <source>
        <dbReference type="EMBL" id="OWF48880.1"/>
    </source>
</evidence>
<keyword evidence="4 6" id="KW-1133">Transmembrane helix</keyword>
<dbReference type="Proteomes" id="UP000242188">
    <property type="component" value="Unassembled WGS sequence"/>
</dbReference>
<feature type="transmembrane region" description="Helical" evidence="6">
    <location>
        <begin position="251"/>
        <end position="272"/>
    </location>
</feature>
<accession>A0A210QJG4</accession>
<evidence type="ECO:0000256" key="4">
    <source>
        <dbReference type="ARBA" id="ARBA00022989"/>
    </source>
</evidence>
<feature type="domain" description="Yip1" evidence="8">
    <location>
        <begin position="99"/>
        <end position="266"/>
    </location>
</feature>
<keyword evidence="5 6" id="KW-0472">Membrane</keyword>
<comment type="caution">
    <text evidence="9">The sequence shown here is derived from an EMBL/GenBank/DDBJ whole genome shotgun (WGS) entry which is preliminary data.</text>
</comment>
<feature type="transmembrane region" description="Helical" evidence="6">
    <location>
        <begin position="193"/>
        <end position="211"/>
    </location>
</feature>
<evidence type="ECO:0000313" key="10">
    <source>
        <dbReference type="Proteomes" id="UP000242188"/>
    </source>
</evidence>
<reference evidence="9 10" key="1">
    <citation type="journal article" date="2017" name="Nat. Ecol. Evol.">
        <title>Scallop genome provides insights into evolution of bilaterian karyotype and development.</title>
        <authorList>
            <person name="Wang S."/>
            <person name="Zhang J."/>
            <person name="Jiao W."/>
            <person name="Li J."/>
            <person name="Xun X."/>
            <person name="Sun Y."/>
            <person name="Guo X."/>
            <person name="Huan P."/>
            <person name="Dong B."/>
            <person name="Zhang L."/>
            <person name="Hu X."/>
            <person name="Sun X."/>
            <person name="Wang J."/>
            <person name="Zhao C."/>
            <person name="Wang Y."/>
            <person name="Wang D."/>
            <person name="Huang X."/>
            <person name="Wang R."/>
            <person name="Lv J."/>
            <person name="Li Y."/>
            <person name="Zhang Z."/>
            <person name="Liu B."/>
            <person name="Lu W."/>
            <person name="Hui Y."/>
            <person name="Liang J."/>
            <person name="Zhou Z."/>
            <person name="Hou R."/>
            <person name="Li X."/>
            <person name="Liu Y."/>
            <person name="Li H."/>
            <person name="Ning X."/>
            <person name="Lin Y."/>
            <person name="Zhao L."/>
            <person name="Xing Q."/>
            <person name="Dou J."/>
            <person name="Li Y."/>
            <person name="Mao J."/>
            <person name="Guo H."/>
            <person name="Dou H."/>
            <person name="Li T."/>
            <person name="Mu C."/>
            <person name="Jiang W."/>
            <person name="Fu Q."/>
            <person name="Fu X."/>
            <person name="Miao Y."/>
            <person name="Liu J."/>
            <person name="Yu Q."/>
            <person name="Li R."/>
            <person name="Liao H."/>
            <person name="Li X."/>
            <person name="Kong Y."/>
            <person name="Jiang Z."/>
            <person name="Chourrout D."/>
            <person name="Li R."/>
            <person name="Bao Z."/>
        </authorList>
    </citation>
    <scope>NUCLEOTIDE SEQUENCE [LARGE SCALE GENOMIC DNA]</scope>
    <source>
        <strain evidence="9 10">PY_sf001</strain>
    </source>
</reference>
<dbReference type="GO" id="GO:0000139">
    <property type="term" value="C:Golgi membrane"/>
    <property type="evidence" value="ECO:0007669"/>
    <property type="project" value="UniProtKB-SubCell"/>
</dbReference>
<feature type="region of interest" description="Disordered" evidence="7">
    <location>
        <begin position="309"/>
        <end position="342"/>
    </location>
</feature>
<dbReference type="InterPro" id="IPR006977">
    <property type="entry name" value="Yip1_dom"/>
</dbReference>
<dbReference type="AlphaFoldDB" id="A0A210QJG4"/>
<dbReference type="STRING" id="6573.A0A210QJG4"/>
<dbReference type="EMBL" id="NEDP02003363">
    <property type="protein sequence ID" value="OWF48880.1"/>
    <property type="molecule type" value="Genomic_DNA"/>
</dbReference>
<dbReference type="PANTHER" id="PTHR12822">
    <property type="entry name" value="PROTEIN YIPF"/>
    <property type="match status" value="1"/>
</dbReference>
<protein>
    <recommendedName>
        <fullName evidence="6">Protein YIPF</fullName>
    </recommendedName>
</protein>
<feature type="region of interest" description="Disordered" evidence="7">
    <location>
        <begin position="1"/>
        <end position="37"/>
    </location>
</feature>
<feature type="transmembrane region" description="Helical" evidence="6">
    <location>
        <begin position="217"/>
        <end position="239"/>
    </location>
</feature>
<evidence type="ECO:0000256" key="6">
    <source>
        <dbReference type="RuleBase" id="RU361264"/>
    </source>
</evidence>
<feature type="compositionally biased region" description="Acidic residues" evidence="7">
    <location>
        <begin position="1"/>
        <end position="13"/>
    </location>
</feature>
<comment type="subcellular location">
    <subcellularLocation>
        <location evidence="6">Golgi apparatus membrane</location>
        <topology evidence="6">Multi-pass membrane protein</topology>
    </subcellularLocation>
    <subcellularLocation>
        <location evidence="1">Membrane</location>
        <topology evidence="1">Multi-pass membrane protein</topology>
    </subcellularLocation>
</comment>
<dbReference type="Pfam" id="PF04893">
    <property type="entry name" value="Yip1"/>
    <property type="match status" value="1"/>
</dbReference>